<gene>
    <name evidence="1" type="ORF">BEL07_29010</name>
</gene>
<comment type="caution">
    <text evidence="1">The sequence shown here is derived from an EMBL/GenBank/DDBJ whole genome shotgun (WGS) entry which is preliminary data.</text>
</comment>
<reference evidence="1 2" key="1">
    <citation type="submission" date="2016-09" db="EMBL/GenBank/DDBJ databases">
        <title>genome sequence of Mycobacterium sp. 739 SCH.</title>
        <authorList>
            <person name="Greninger A.L."/>
            <person name="Qin X."/>
            <person name="Jerome K."/>
            <person name="Vora S."/>
            <person name="Quinn K."/>
        </authorList>
    </citation>
    <scope>NUCLEOTIDE SEQUENCE [LARGE SCALE GENOMIC DNA]</scope>
    <source>
        <strain evidence="1 2">SCH</strain>
    </source>
</reference>
<accession>A0A1E8PVI6</accession>
<evidence type="ECO:0000313" key="2">
    <source>
        <dbReference type="Proteomes" id="UP000178953"/>
    </source>
</evidence>
<evidence type="ECO:0008006" key="3">
    <source>
        <dbReference type="Google" id="ProtNLM"/>
    </source>
</evidence>
<evidence type="ECO:0000313" key="1">
    <source>
        <dbReference type="EMBL" id="OFJ50313.1"/>
    </source>
</evidence>
<name>A0A1E8PVI6_9MYCO</name>
<dbReference type="Proteomes" id="UP000178953">
    <property type="component" value="Unassembled WGS sequence"/>
</dbReference>
<dbReference type="AlphaFoldDB" id="A0A1E8PVI6"/>
<keyword evidence="2" id="KW-1185">Reference proteome</keyword>
<organism evidence="1 2">
    <name type="scientific">Mycolicibacterium grossiae</name>
    <dbReference type="NCBI Taxonomy" id="1552759"/>
    <lineage>
        <taxon>Bacteria</taxon>
        <taxon>Bacillati</taxon>
        <taxon>Actinomycetota</taxon>
        <taxon>Actinomycetes</taxon>
        <taxon>Mycobacteriales</taxon>
        <taxon>Mycobacteriaceae</taxon>
        <taxon>Mycolicibacterium</taxon>
    </lineage>
</organism>
<dbReference type="EMBL" id="MCHX01000171">
    <property type="protein sequence ID" value="OFJ50313.1"/>
    <property type="molecule type" value="Genomic_DNA"/>
</dbReference>
<proteinExistence type="predicted"/>
<sequence>MVGGLGWWALSASDGAAPPGEPAPTTAAPSEADARATLRGLLPPGYSDAACEAVSTPKGAVAKFGCERNADPGGPPLATYTLLPDDAAVTRAFDDVVKASTVVTCPGNIQSPGPWRRNATPDVVAGTLFCGYQRDLPTVAWTNDAERVVSAVRGDATGPNLEQLYRWWSSHS</sequence>
<protein>
    <recommendedName>
        <fullName evidence="3">Serine/threonine protein kinase</fullName>
    </recommendedName>
</protein>